<accession>A0A4U5WF54</accession>
<reference evidence="13 14" key="1">
    <citation type="submission" date="2019-04" db="EMBL/GenBank/DDBJ databases">
        <title>Streptomyces lasaliensis sp. nov., an Actinomycete isolated from soil which produces the polyether antibiotic lasalocid.</title>
        <authorList>
            <person name="Erwin G."/>
            <person name="Haber C."/>
        </authorList>
    </citation>
    <scope>NUCLEOTIDE SEQUENCE [LARGE SCALE GENOMIC DNA]</scope>
    <source>
        <strain evidence="13 14">X-537</strain>
    </source>
</reference>
<evidence type="ECO:0000256" key="10">
    <source>
        <dbReference type="SAM" id="SignalP"/>
    </source>
</evidence>
<feature type="chain" id="PRO_5020648728" evidence="10">
    <location>
        <begin position="29"/>
        <end position="256"/>
    </location>
</feature>
<keyword evidence="5" id="KW-0130">Cell adhesion</keyword>
<evidence type="ECO:0000259" key="11">
    <source>
        <dbReference type="PROSITE" id="PS50847"/>
    </source>
</evidence>
<proteinExistence type="predicted"/>
<evidence type="ECO:0000259" key="12">
    <source>
        <dbReference type="PROSITE" id="PS51884"/>
    </source>
</evidence>
<feature type="compositionally biased region" description="Gly residues" evidence="9">
    <location>
        <begin position="91"/>
        <end position="133"/>
    </location>
</feature>
<protein>
    <submittedName>
        <fullName evidence="13">Chaplin</fullName>
    </submittedName>
</protein>
<dbReference type="OrthoDB" id="3544424at2"/>
<comment type="caution">
    <text evidence="13">The sequence shown here is derived from an EMBL/GenBank/DDBJ whole genome shotgun (WGS) entry which is preliminary data.</text>
</comment>
<feature type="compositionally biased region" description="Gly residues" evidence="9">
    <location>
        <begin position="189"/>
        <end position="201"/>
    </location>
</feature>
<evidence type="ECO:0000256" key="5">
    <source>
        <dbReference type="ARBA" id="ARBA00022889"/>
    </source>
</evidence>
<feature type="region of interest" description="Disordered" evidence="9">
    <location>
        <begin position="80"/>
        <end position="138"/>
    </location>
</feature>
<sequence>MRHVTRKGLMTMAAATGVIAAAGGYAHADAGATGSTSHSPGVLSGNTVQAPVHVPVNVCGNTVDVVGALNPSVGNACANTGQGNNGKPRGHGGSHAGGSHGGGSHAGGGSGAHGGSGGAQAGGHTGGSPGVGSGNHVQVPVDVPVNVCGNSVDVIGVGNAVLGNDCANAPGPGGDRGHHHPGHPQHPGKPGGGVEAQGGPGHVTPAGSAVQAAGRSEVGAQLAHTGGDVPLGLALPAGAGALLAGAVLYRRARASA</sequence>
<comment type="subcellular location">
    <subcellularLocation>
        <location evidence="1">Secreted</location>
        <location evidence="1">Cell wall</location>
    </subcellularLocation>
</comment>
<dbReference type="PROSITE" id="PS51884">
    <property type="entry name" value="CHAPLIN"/>
    <property type="match status" value="2"/>
</dbReference>
<keyword evidence="14" id="KW-1185">Reference proteome</keyword>
<dbReference type="GO" id="GO:0007155">
    <property type="term" value="P:cell adhesion"/>
    <property type="evidence" value="ECO:0007669"/>
    <property type="project" value="UniProtKB-KW"/>
</dbReference>
<evidence type="ECO:0000256" key="8">
    <source>
        <dbReference type="PROSITE-ProRule" id="PRU01232"/>
    </source>
</evidence>
<evidence type="ECO:0000256" key="4">
    <source>
        <dbReference type="ARBA" id="ARBA00022729"/>
    </source>
</evidence>
<dbReference type="PROSITE" id="PS50847">
    <property type="entry name" value="GRAM_POS_ANCHORING"/>
    <property type="match status" value="1"/>
</dbReference>
<evidence type="ECO:0000313" key="13">
    <source>
        <dbReference type="EMBL" id="TKS99931.1"/>
    </source>
</evidence>
<keyword evidence="2" id="KW-0134">Cell wall</keyword>
<evidence type="ECO:0000256" key="2">
    <source>
        <dbReference type="ARBA" id="ARBA00022512"/>
    </source>
</evidence>
<keyword evidence="4 10" id="KW-0732">Signal</keyword>
<evidence type="ECO:0000256" key="9">
    <source>
        <dbReference type="SAM" id="MobiDB-lite"/>
    </source>
</evidence>
<dbReference type="InterPro" id="IPR019931">
    <property type="entry name" value="LPXTG_anchor"/>
</dbReference>
<gene>
    <name evidence="13" type="ORF">E4U91_07235</name>
</gene>
<feature type="domain" description="Gram-positive cocci surface proteins LPxTG" evidence="11">
    <location>
        <begin position="222"/>
        <end position="256"/>
    </location>
</feature>
<feature type="signal peptide" evidence="10">
    <location>
        <begin position="1"/>
        <end position="28"/>
    </location>
</feature>
<dbReference type="Pfam" id="PF03777">
    <property type="entry name" value="ChpA-C"/>
    <property type="match status" value="2"/>
</dbReference>
<evidence type="ECO:0000256" key="1">
    <source>
        <dbReference type="ARBA" id="ARBA00004191"/>
    </source>
</evidence>
<dbReference type="RefSeq" id="WP_137306055.1">
    <property type="nucleotide sequence ID" value="NZ_SZNQ01000001.1"/>
</dbReference>
<keyword evidence="3" id="KW-0964">Secreted</keyword>
<dbReference type="InterPro" id="IPR005528">
    <property type="entry name" value="ChpA-H"/>
</dbReference>
<keyword evidence="6 8" id="KW-0034">Amyloid</keyword>
<keyword evidence="7" id="KW-0572">Peptidoglycan-anchor</keyword>
<evidence type="ECO:0000256" key="6">
    <source>
        <dbReference type="ARBA" id="ARBA00023087"/>
    </source>
</evidence>
<feature type="domain" description="Chaplin" evidence="12">
    <location>
        <begin position="128"/>
        <end position="168"/>
    </location>
</feature>
<feature type="region of interest" description="Disordered" evidence="9">
    <location>
        <begin position="168"/>
        <end position="212"/>
    </location>
</feature>
<dbReference type="AlphaFoldDB" id="A0A4U5WF54"/>
<feature type="domain" description="Chaplin" evidence="12">
    <location>
        <begin position="39"/>
        <end position="79"/>
    </location>
</feature>
<evidence type="ECO:0000313" key="14">
    <source>
        <dbReference type="Proteomes" id="UP000305929"/>
    </source>
</evidence>
<evidence type="ECO:0000256" key="3">
    <source>
        <dbReference type="ARBA" id="ARBA00022525"/>
    </source>
</evidence>
<name>A0A4U5WF54_STRLS</name>
<organism evidence="13 14">
    <name type="scientific">Streptomyces lasalocidi</name>
    <name type="common">Streptomyces lasaliensis</name>
    <dbReference type="NCBI Taxonomy" id="324833"/>
    <lineage>
        <taxon>Bacteria</taxon>
        <taxon>Bacillati</taxon>
        <taxon>Actinomycetota</taxon>
        <taxon>Actinomycetes</taxon>
        <taxon>Kitasatosporales</taxon>
        <taxon>Streptomycetaceae</taxon>
        <taxon>Streptomyces</taxon>
    </lineage>
</organism>
<dbReference type="PROSITE" id="PS51318">
    <property type="entry name" value="TAT"/>
    <property type="match status" value="1"/>
</dbReference>
<dbReference type="EMBL" id="SZNQ01000001">
    <property type="protein sequence ID" value="TKS99931.1"/>
    <property type="molecule type" value="Genomic_DNA"/>
</dbReference>
<dbReference type="Proteomes" id="UP000305929">
    <property type="component" value="Unassembled WGS sequence"/>
</dbReference>
<evidence type="ECO:0000256" key="7">
    <source>
        <dbReference type="ARBA" id="ARBA00023088"/>
    </source>
</evidence>
<dbReference type="InterPro" id="IPR006311">
    <property type="entry name" value="TAT_signal"/>
</dbReference>